<dbReference type="Gene3D" id="1.20.5.110">
    <property type="match status" value="1"/>
</dbReference>
<feature type="domain" description="YbgF trimerisation" evidence="6">
    <location>
        <begin position="30"/>
        <end position="100"/>
    </location>
</feature>
<evidence type="ECO:0000256" key="2">
    <source>
        <dbReference type="HAMAP-Rule" id="MF_02066"/>
    </source>
</evidence>
<dbReference type="InterPro" id="IPR039565">
    <property type="entry name" value="BamD-like"/>
</dbReference>
<name>I3Y9U4_THIV6</name>
<evidence type="ECO:0000313" key="7">
    <source>
        <dbReference type="EMBL" id="AFL73762.1"/>
    </source>
</evidence>
<dbReference type="InterPro" id="IPR011990">
    <property type="entry name" value="TPR-like_helical_dom_sf"/>
</dbReference>
<keyword evidence="8" id="KW-1185">Reference proteome</keyword>
<keyword evidence="3" id="KW-0802">TPR repeat</keyword>
<keyword evidence="2" id="KW-0131">Cell cycle</keyword>
<dbReference type="HOGENOM" id="CLU_044315_2_0_6"/>
<dbReference type="Proteomes" id="UP000006062">
    <property type="component" value="Chromosome"/>
</dbReference>
<dbReference type="SUPFAM" id="SSF48452">
    <property type="entry name" value="TPR-like"/>
    <property type="match status" value="1"/>
</dbReference>
<dbReference type="RefSeq" id="WP_014778222.1">
    <property type="nucleotide sequence ID" value="NC_018012.1"/>
</dbReference>
<dbReference type="STRING" id="765911.Thivi_1790"/>
<evidence type="ECO:0000313" key="8">
    <source>
        <dbReference type="Proteomes" id="UP000006062"/>
    </source>
</evidence>
<gene>
    <name evidence="2" type="primary">cpoB</name>
    <name evidence="7" type="ordered locus">Thivi_1790</name>
</gene>
<evidence type="ECO:0000256" key="4">
    <source>
        <dbReference type="SAM" id="MobiDB-lite"/>
    </source>
</evidence>
<dbReference type="InterPro" id="IPR014162">
    <property type="entry name" value="CpoB_C"/>
</dbReference>
<dbReference type="InterPro" id="IPR034706">
    <property type="entry name" value="CpoB"/>
</dbReference>
<protein>
    <recommendedName>
        <fullName evidence="2">Cell division coordinator CpoB</fullName>
    </recommendedName>
</protein>
<feature type="signal peptide" evidence="2">
    <location>
        <begin position="1"/>
        <end position="24"/>
    </location>
</feature>
<comment type="similarity">
    <text evidence="2">Belongs to the CpoB family.</text>
</comment>
<evidence type="ECO:0000256" key="1">
    <source>
        <dbReference type="ARBA" id="ARBA00022729"/>
    </source>
</evidence>
<feature type="domain" description="Outer membrane lipoprotein BamD-like" evidence="5">
    <location>
        <begin position="163"/>
        <end position="283"/>
    </location>
</feature>
<dbReference type="InterPro" id="IPR032519">
    <property type="entry name" value="YbgF_tri"/>
</dbReference>
<feature type="region of interest" description="Disordered" evidence="4">
    <location>
        <begin position="91"/>
        <end position="133"/>
    </location>
</feature>
<dbReference type="InterPro" id="IPR019734">
    <property type="entry name" value="TPR_rpt"/>
</dbReference>
<proteinExistence type="inferred from homology"/>
<dbReference type="eggNOG" id="COG1729">
    <property type="taxonomic scope" value="Bacteria"/>
</dbReference>
<dbReference type="Gene3D" id="1.25.40.10">
    <property type="entry name" value="Tetratricopeptide repeat domain"/>
    <property type="match status" value="1"/>
</dbReference>
<accession>I3Y9U4</accession>
<sequence length="288" mass="31849" precursor="true">MKHHSILPFLAGACLVAFQSGALAAEPSLLEGRVGRLERILENQSGSELLLQVQRLQIEMQELRGMLETQRFDIDKLQRQQRDQYLDIDSRLNASRSDPQGTAPTGSGGQQPTLPEGVIDASGGDLQPPVETVAPAPDPASQITDGPVGIPSLPQPETFGGSERDAYSAAFSLLKDRKYDEAKDAFNDLLRRYPQGEFTDNGRYWLGETYYVQRNYPAALAEFDRLVQLNPNSPKAPAAMLKIGYIQYDQQAYDQAKVSLEQVVTRYPNSTEARLARSRLERIGQGAP</sequence>
<comment type="function">
    <text evidence="2">Mediates coordination of peptidoglycan synthesis and outer membrane constriction during cell division.</text>
</comment>
<dbReference type="GO" id="GO:0030288">
    <property type="term" value="C:outer membrane-bounded periplasmic space"/>
    <property type="evidence" value="ECO:0007669"/>
    <property type="project" value="UniProtKB-UniRule"/>
</dbReference>
<dbReference type="GO" id="GO:0070206">
    <property type="term" value="P:protein trimerization"/>
    <property type="evidence" value="ECO:0007669"/>
    <property type="project" value="InterPro"/>
</dbReference>
<comment type="subcellular location">
    <subcellularLocation>
        <location evidence="2">Periplasm</location>
    </subcellularLocation>
</comment>
<feature type="compositionally biased region" description="Polar residues" evidence="4">
    <location>
        <begin position="92"/>
        <end position="113"/>
    </location>
</feature>
<dbReference type="SMART" id="SM00028">
    <property type="entry name" value="TPR"/>
    <property type="match status" value="3"/>
</dbReference>
<organism evidence="7 8">
    <name type="scientific">Thiocystis violascens (strain ATCC 17096 / DSM 198 / 6111)</name>
    <name type="common">Chromatium violascens</name>
    <dbReference type="NCBI Taxonomy" id="765911"/>
    <lineage>
        <taxon>Bacteria</taxon>
        <taxon>Pseudomonadati</taxon>
        <taxon>Pseudomonadota</taxon>
        <taxon>Gammaproteobacteria</taxon>
        <taxon>Chromatiales</taxon>
        <taxon>Chromatiaceae</taxon>
        <taxon>Thiocystis</taxon>
    </lineage>
</organism>
<dbReference type="NCBIfam" id="TIGR02795">
    <property type="entry name" value="tol_pal_ybgF"/>
    <property type="match status" value="1"/>
</dbReference>
<dbReference type="PROSITE" id="PS50005">
    <property type="entry name" value="TPR"/>
    <property type="match status" value="1"/>
</dbReference>
<feature type="repeat" description="TPR" evidence="3">
    <location>
        <begin position="200"/>
        <end position="233"/>
    </location>
</feature>
<reference evidence="7 8" key="1">
    <citation type="submission" date="2012-06" db="EMBL/GenBank/DDBJ databases">
        <title>Complete sequence of Thiocystis violascens DSM 198.</title>
        <authorList>
            <consortium name="US DOE Joint Genome Institute"/>
            <person name="Lucas S."/>
            <person name="Han J."/>
            <person name="Lapidus A."/>
            <person name="Cheng J.-F."/>
            <person name="Goodwin L."/>
            <person name="Pitluck S."/>
            <person name="Peters L."/>
            <person name="Ovchinnikova G."/>
            <person name="Teshima H."/>
            <person name="Detter J.C."/>
            <person name="Han C."/>
            <person name="Tapia R."/>
            <person name="Land M."/>
            <person name="Hauser L."/>
            <person name="Kyrpides N."/>
            <person name="Ivanova N."/>
            <person name="Pagani I."/>
            <person name="Vogl K."/>
            <person name="Liu Z."/>
            <person name="Frigaard N.-U."/>
            <person name="Bryant D."/>
            <person name="Woyke T."/>
        </authorList>
    </citation>
    <scope>NUCLEOTIDE SEQUENCE [LARGE SCALE GENOMIC DNA]</scope>
    <source>
        <strain evidence="8">ATCC 17096 / DSM 198 / 6111</strain>
    </source>
</reference>
<dbReference type="EMBL" id="CP003154">
    <property type="protein sequence ID" value="AFL73762.1"/>
    <property type="molecule type" value="Genomic_DNA"/>
</dbReference>
<evidence type="ECO:0000259" key="6">
    <source>
        <dbReference type="Pfam" id="PF16331"/>
    </source>
</evidence>
<dbReference type="Pfam" id="PF13525">
    <property type="entry name" value="YfiO"/>
    <property type="match status" value="1"/>
</dbReference>
<dbReference type="GO" id="GO:0043093">
    <property type="term" value="P:FtsZ-dependent cytokinesis"/>
    <property type="evidence" value="ECO:0007669"/>
    <property type="project" value="UniProtKB-UniRule"/>
</dbReference>
<feature type="chain" id="PRO_5009991872" description="Cell division coordinator CpoB" evidence="2">
    <location>
        <begin position="25"/>
        <end position="288"/>
    </location>
</feature>
<keyword evidence="1 2" id="KW-0732">Signal</keyword>
<evidence type="ECO:0000259" key="5">
    <source>
        <dbReference type="Pfam" id="PF13525"/>
    </source>
</evidence>
<dbReference type="KEGG" id="tvi:Thivi_1790"/>
<dbReference type="OrthoDB" id="9768142at2"/>
<dbReference type="HAMAP" id="MF_02066">
    <property type="entry name" value="CpoB"/>
    <property type="match status" value="1"/>
</dbReference>
<evidence type="ECO:0000256" key="3">
    <source>
        <dbReference type="PROSITE-ProRule" id="PRU00339"/>
    </source>
</evidence>
<keyword evidence="2" id="KW-0132">Cell division</keyword>
<dbReference type="Pfam" id="PF16331">
    <property type="entry name" value="TolA_bind_tri"/>
    <property type="match status" value="1"/>
</dbReference>
<dbReference type="AlphaFoldDB" id="I3Y9U4"/>
<keyword evidence="2" id="KW-0574">Periplasm</keyword>